<dbReference type="EMBL" id="QBLH01001727">
    <property type="protein sequence ID" value="TGZ51271.1"/>
    <property type="molecule type" value="Genomic_DNA"/>
</dbReference>
<feature type="compositionally biased region" description="Basic and acidic residues" evidence="1">
    <location>
        <begin position="100"/>
        <end position="126"/>
    </location>
</feature>
<proteinExistence type="predicted"/>
<evidence type="ECO:0000313" key="2">
    <source>
        <dbReference type="EMBL" id="TGZ51271.1"/>
    </source>
</evidence>
<organism evidence="2 3">
    <name type="scientific">Temnothorax longispinosus</name>
    <dbReference type="NCBI Taxonomy" id="300112"/>
    <lineage>
        <taxon>Eukaryota</taxon>
        <taxon>Metazoa</taxon>
        <taxon>Ecdysozoa</taxon>
        <taxon>Arthropoda</taxon>
        <taxon>Hexapoda</taxon>
        <taxon>Insecta</taxon>
        <taxon>Pterygota</taxon>
        <taxon>Neoptera</taxon>
        <taxon>Endopterygota</taxon>
        <taxon>Hymenoptera</taxon>
        <taxon>Apocrita</taxon>
        <taxon>Aculeata</taxon>
        <taxon>Formicoidea</taxon>
        <taxon>Formicidae</taxon>
        <taxon>Myrmicinae</taxon>
        <taxon>Temnothorax</taxon>
    </lineage>
</organism>
<name>A0A4S2KNC7_9HYME</name>
<reference evidence="2 3" key="1">
    <citation type="journal article" date="2019" name="Philos. Trans. R. Soc. Lond., B, Biol. Sci.">
        <title>Ant behaviour and brain gene expression of defending hosts depend on the ecological success of the intruding social parasite.</title>
        <authorList>
            <person name="Kaur R."/>
            <person name="Stoldt M."/>
            <person name="Jongepier E."/>
            <person name="Feldmeyer B."/>
            <person name="Menzel F."/>
            <person name="Bornberg-Bauer E."/>
            <person name="Foitzik S."/>
        </authorList>
    </citation>
    <scope>NUCLEOTIDE SEQUENCE [LARGE SCALE GENOMIC DNA]</scope>
    <source>
        <tissue evidence="2">Whole body</tissue>
    </source>
</reference>
<comment type="caution">
    <text evidence="2">The sequence shown here is derived from an EMBL/GenBank/DDBJ whole genome shotgun (WGS) entry which is preliminary data.</text>
</comment>
<feature type="region of interest" description="Disordered" evidence="1">
    <location>
        <begin position="100"/>
        <end position="137"/>
    </location>
</feature>
<evidence type="ECO:0000313" key="3">
    <source>
        <dbReference type="Proteomes" id="UP000310200"/>
    </source>
</evidence>
<evidence type="ECO:0000256" key="1">
    <source>
        <dbReference type="SAM" id="MobiDB-lite"/>
    </source>
</evidence>
<feature type="region of interest" description="Disordered" evidence="1">
    <location>
        <begin position="22"/>
        <end position="43"/>
    </location>
</feature>
<dbReference type="Proteomes" id="UP000310200">
    <property type="component" value="Unassembled WGS sequence"/>
</dbReference>
<feature type="region of interest" description="Disordered" evidence="1">
    <location>
        <begin position="197"/>
        <end position="227"/>
    </location>
</feature>
<dbReference type="AlphaFoldDB" id="A0A4S2KNC7"/>
<gene>
    <name evidence="2" type="ORF">DBV15_07782</name>
</gene>
<protein>
    <submittedName>
        <fullName evidence="2">Uncharacterized protein</fullName>
    </submittedName>
</protein>
<keyword evidence="3" id="KW-1185">Reference proteome</keyword>
<accession>A0A4S2KNC7</accession>
<sequence length="407" mass="44978">MPSSSLDRHCQGGIAAILAMDSPDASSRTIGRPSGDLVKRGRGNGARGRAVLFFPRHRTKIHRYRGGECPRAAKGGCCFLGTGRSPGRTGSASTFASLDRRVKDGKGKRSESAEAKEHTARAERETQVVPGRKSAISSPCGRVWERGARYEPIRARFADLVSESESARRAFKSARTHRDKRTRTTVFFHLVPRTSRDRNAPRLLSSGKRNGIPRRRQCQERSNESPRLLRMTVSARIHLRTRDLSANRLVAPKKKKRNGVVVRYRSPSRPATGANCHARIYCNPRDTETAMPGAPQTAGRILHRYRYCASGGRQSDITAHQNSPHRRGSREIILICSPSGYGRDATARPPAPRSSRRNCGRSRPLTFEGLICARSGAPSSEPPSIRCRLFRRTTGAVDHSACRSRGD</sequence>
<feature type="region of interest" description="Disordered" evidence="1">
    <location>
        <begin position="340"/>
        <end position="362"/>
    </location>
</feature>